<proteinExistence type="predicted"/>
<protein>
    <submittedName>
        <fullName evidence="2">ESX-1 secretion-associated regulator EspR</fullName>
    </submittedName>
</protein>
<feature type="domain" description="HTH cro/C1-type" evidence="1">
    <location>
        <begin position="62"/>
        <end position="102"/>
    </location>
</feature>
<dbReference type="SUPFAM" id="SSF47413">
    <property type="entry name" value="lambda repressor-like DNA-binding domains"/>
    <property type="match status" value="1"/>
</dbReference>
<evidence type="ECO:0000313" key="2">
    <source>
        <dbReference type="EMBL" id="EUA56779.1"/>
    </source>
</evidence>
<dbReference type="Gene3D" id="1.10.260.40">
    <property type="entry name" value="lambda repressor-like DNA-binding domains"/>
    <property type="match status" value="1"/>
</dbReference>
<gene>
    <name evidence="2" type="primary">espR</name>
    <name evidence="2" type="ORF">I553_8833</name>
</gene>
<accession>X8CL39</accession>
<dbReference type="InterPro" id="IPR001387">
    <property type="entry name" value="Cro/C1-type_HTH"/>
</dbReference>
<comment type="caution">
    <text evidence="2">The sequence shown here is derived from an EMBL/GenBank/DDBJ whole genome shotgun (WGS) entry which is preliminary data.</text>
</comment>
<dbReference type="PATRIC" id="fig|1299334.3.peg.2920"/>
<dbReference type="InterPro" id="IPR010982">
    <property type="entry name" value="Lambda_DNA-bd_dom_sf"/>
</dbReference>
<evidence type="ECO:0000259" key="1">
    <source>
        <dbReference type="PROSITE" id="PS50943"/>
    </source>
</evidence>
<reference evidence="2" key="1">
    <citation type="submission" date="2014-01" db="EMBL/GenBank/DDBJ databases">
        <authorList>
            <person name="Brown-Elliot B."/>
            <person name="Wallace R."/>
            <person name="Lenaerts A."/>
            <person name="Ordway D."/>
            <person name="DeGroote M.A."/>
            <person name="Parker T."/>
            <person name="Sizemore C."/>
            <person name="Tallon L.J."/>
            <person name="Sadzewicz L.K."/>
            <person name="Sengamalay N."/>
            <person name="Fraser C.M."/>
            <person name="Hine E."/>
            <person name="Shefchek K.A."/>
            <person name="Das S.P."/>
            <person name="Tettelin H."/>
        </authorList>
    </citation>
    <scope>NUCLEOTIDE SEQUENCE [LARGE SCALE GENOMIC DNA]</scope>
    <source>
        <strain evidence="2">4042</strain>
    </source>
</reference>
<dbReference type="AlphaFoldDB" id="X8CL39"/>
<name>X8CL39_MYCXE</name>
<sequence>MGITVATMISKYVDGVVSFVKPAGGHIDEHDVCCSPKPPVRHGLSARRGPHTSAEVIAALKAEGITMSAPYLSQLRSGNRTNPSAATMAALANFFRIKPAYFTDDEYYEKLDKELSWWAAMRNENIRRIAMGAADLSPEAQEDVAQRVEELRRKEHLDA</sequence>
<dbReference type="GO" id="GO:0003677">
    <property type="term" value="F:DNA binding"/>
    <property type="evidence" value="ECO:0007669"/>
    <property type="project" value="InterPro"/>
</dbReference>
<dbReference type="EMBL" id="JAOB01000029">
    <property type="protein sequence ID" value="EUA56779.1"/>
    <property type="molecule type" value="Genomic_DNA"/>
</dbReference>
<dbReference type="PROSITE" id="PS50943">
    <property type="entry name" value="HTH_CROC1"/>
    <property type="match status" value="1"/>
</dbReference>
<dbReference type="Gene3D" id="6.10.250.2310">
    <property type="match status" value="1"/>
</dbReference>
<organism evidence="2">
    <name type="scientific">Mycobacterium xenopi 4042</name>
    <dbReference type="NCBI Taxonomy" id="1299334"/>
    <lineage>
        <taxon>Bacteria</taxon>
        <taxon>Bacillati</taxon>
        <taxon>Actinomycetota</taxon>
        <taxon>Actinomycetes</taxon>
        <taxon>Mycobacteriales</taxon>
        <taxon>Mycobacteriaceae</taxon>
        <taxon>Mycobacterium</taxon>
    </lineage>
</organism>